<keyword evidence="1" id="KW-0472">Membrane</keyword>
<protein>
    <submittedName>
        <fullName evidence="2">Uncharacterized protein</fullName>
    </submittedName>
</protein>
<name>A0A1E3AJA9_9FIRM</name>
<comment type="caution">
    <text evidence="2">The sequence shown here is derived from an EMBL/GenBank/DDBJ whole genome shotgun (WGS) entry which is preliminary data.</text>
</comment>
<evidence type="ECO:0000313" key="3">
    <source>
        <dbReference type="Proteomes" id="UP000094067"/>
    </source>
</evidence>
<sequence>MKNKGKHSNICKNLFAFCSMVILILFRVMSVEAETMSTISLDGLQPAEEFANDFPEPSYNEEDLEWRMELDGEGLAADNYAVSYFNNQSYDLSDVAGIEIAVRNNRKEAVKCNLLLSTYSEEVLLAGDGARIFMISGKNMSVVYAQYGCFVIPPEFKGKIYIPLSALSTTEGEKPAELTGIYGFGFTFVLSRDEKIDLSFSEIHIYQDTDNGIPAYFEIQGDEHVLNPIIGESQSYYSLVFYDKRGNVCQSSADISYGIADGRDNTGLEISSEGCLTVNTSAEEGEYYLFARTLGYTVEKKIDLEVSWTNKQMTENGYNASMVFPDEVAEVVASDSLFMNDTVILCIRAGVLITLFIFLVYYSIRHQKYRKELYKSYMEEK</sequence>
<dbReference type="EMBL" id="MCGH01000001">
    <property type="protein sequence ID" value="ODM08845.1"/>
    <property type="molecule type" value="Genomic_DNA"/>
</dbReference>
<feature type="transmembrane region" description="Helical" evidence="1">
    <location>
        <begin position="342"/>
        <end position="364"/>
    </location>
</feature>
<keyword evidence="1" id="KW-1133">Transmembrane helix</keyword>
<evidence type="ECO:0000256" key="1">
    <source>
        <dbReference type="SAM" id="Phobius"/>
    </source>
</evidence>
<gene>
    <name evidence="2" type="ORF">BEI61_00474</name>
</gene>
<organism evidence="2 3">
    <name type="scientific">Eisenbergiella tayi</name>
    <dbReference type="NCBI Taxonomy" id="1432052"/>
    <lineage>
        <taxon>Bacteria</taxon>
        <taxon>Bacillati</taxon>
        <taxon>Bacillota</taxon>
        <taxon>Clostridia</taxon>
        <taxon>Lachnospirales</taxon>
        <taxon>Lachnospiraceae</taxon>
        <taxon>Eisenbergiella</taxon>
    </lineage>
</organism>
<evidence type="ECO:0000313" key="2">
    <source>
        <dbReference type="EMBL" id="ODM08845.1"/>
    </source>
</evidence>
<accession>A0A1E3AJA9</accession>
<reference evidence="2 3" key="1">
    <citation type="submission" date="2016-07" db="EMBL/GenBank/DDBJ databases">
        <title>Characterization of isolates of Eisenbergiella tayi derived from blood cultures, using whole genome sequencing.</title>
        <authorList>
            <person name="Burdz T."/>
            <person name="Wiebe D."/>
            <person name="Huynh C."/>
            <person name="Bernard K."/>
        </authorList>
    </citation>
    <scope>NUCLEOTIDE SEQUENCE [LARGE SCALE GENOMIC DNA]</scope>
    <source>
        <strain evidence="2 3">NML 110608</strain>
    </source>
</reference>
<dbReference type="Proteomes" id="UP000094067">
    <property type="component" value="Unassembled WGS sequence"/>
</dbReference>
<dbReference type="AlphaFoldDB" id="A0A1E3AJA9"/>
<proteinExistence type="predicted"/>
<keyword evidence="1" id="KW-0812">Transmembrane</keyword>